<evidence type="ECO:0000313" key="2">
    <source>
        <dbReference type="EMBL" id="KAL2732132.1"/>
    </source>
</evidence>
<dbReference type="AlphaFoldDB" id="A0ABD2BH92"/>
<reference evidence="2 3" key="1">
    <citation type="journal article" date="2024" name="Ann. Entomol. Soc. Am.">
        <title>Genomic analyses of the southern and eastern yellowjacket wasps (Hymenoptera: Vespidae) reveal evolutionary signatures of social life.</title>
        <authorList>
            <person name="Catto M.A."/>
            <person name="Caine P.B."/>
            <person name="Orr S.E."/>
            <person name="Hunt B.G."/>
            <person name="Goodisman M.A.D."/>
        </authorList>
    </citation>
    <scope>NUCLEOTIDE SEQUENCE [LARGE SCALE GENOMIC DNA]</scope>
    <source>
        <strain evidence="2">233</strain>
        <tissue evidence="2">Head and thorax</tissue>
    </source>
</reference>
<dbReference type="Proteomes" id="UP001607302">
    <property type="component" value="Unassembled WGS sequence"/>
</dbReference>
<comment type="caution">
    <text evidence="2">The sequence shown here is derived from an EMBL/GenBank/DDBJ whole genome shotgun (WGS) entry which is preliminary data.</text>
</comment>
<gene>
    <name evidence="1" type="ORF">V1478_004315</name>
    <name evidence="2" type="ORF">V1478_004316</name>
</gene>
<sequence>MSSEVIVDPMSGLKVIKQESNGHVKDICTTLEMFKLFELSYVENPVKIYRLYRRENCDSGTKMKDATWVTFYHKRSTDEELRQDNCPKESESRCSW</sequence>
<keyword evidence="3" id="KW-1185">Reference proteome</keyword>
<dbReference type="EMBL" id="JAUDFV010000094">
    <property type="protein sequence ID" value="KAL2732131.1"/>
    <property type="molecule type" value="Genomic_DNA"/>
</dbReference>
<proteinExistence type="predicted"/>
<protein>
    <submittedName>
        <fullName evidence="2">Uncharacterized protein</fullName>
    </submittedName>
</protein>
<name>A0ABD2BH92_VESSQ</name>
<organism evidence="2 3">
    <name type="scientific">Vespula squamosa</name>
    <name type="common">Southern yellow jacket</name>
    <name type="synonym">Wasp</name>
    <dbReference type="NCBI Taxonomy" id="30214"/>
    <lineage>
        <taxon>Eukaryota</taxon>
        <taxon>Metazoa</taxon>
        <taxon>Ecdysozoa</taxon>
        <taxon>Arthropoda</taxon>
        <taxon>Hexapoda</taxon>
        <taxon>Insecta</taxon>
        <taxon>Pterygota</taxon>
        <taxon>Neoptera</taxon>
        <taxon>Endopterygota</taxon>
        <taxon>Hymenoptera</taxon>
        <taxon>Apocrita</taxon>
        <taxon>Aculeata</taxon>
        <taxon>Vespoidea</taxon>
        <taxon>Vespidae</taxon>
        <taxon>Vespinae</taxon>
        <taxon>Vespula</taxon>
    </lineage>
</organism>
<evidence type="ECO:0000313" key="3">
    <source>
        <dbReference type="Proteomes" id="UP001607302"/>
    </source>
</evidence>
<dbReference type="EMBL" id="JAUDFV010000094">
    <property type="protein sequence ID" value="KAL2732132.1"/>
    <property type="molecule type" value="Genomic_DNA"/>
</dbReference>
<accession>A0ABD2BH92</accession>
<evidence type="ECO:0000313" key="1">
    <source>
        <dbReference type="EMBL" id="KAL2732131.1"/>
    </source>
</evidence>